<name>A0A1M4EN65_9ACTN</name>
<gene>
    <name evidence="2" type="ORF">BN4615_P9808</name>
</gene>
<protein>
    <submittedName>
        <fullName evidence="2">Uncharacterized protein</fullName>
    </submittedName>
</protein>
<accession>A0A1M4EN65</accession>
<organism evidence="2">
    <name type="scientific">Nonomuraea gerenzanensis</name>
    <dbReference type="NCBI Taxonomy" id="93944"/>
    <lineage>
        <taxon>Bacteria</taxon>
        <taxon>Bacillati</taxon>
        <taxon>Actinomycetota</taxon>
        <taxon>Actinomycetes</taxon>
        <taxon>Streptosporangiales</taxon>
        <taxon>Streptosporangiaceae</taxon>
        <taxon>Nonomuraea</taxon>
    </lineage>
</organism>
<proteinExistence type="predicted"/>
<evidence type="ECO:0000256" key="1">
    <source>
        <dbReference type="SAM" id="MobiDB-lite"/>
    </source>
</evidence>
<feature type="region of interest" description="Disordered" evidence="1">
    <location>
        <begin position="18"/>
        <end position="38"/>
    </location>
</feature>
<reference evidence="2" key="1">
    <citation type="submission" date="2016-04" db="EMBL/GenBank/DDBJ databases">
        <authorList>
            <person name="Evans L.H."/>
            <person name="Alamgir A."/>
            <person name="Owens N."/>
            <person name="Weber N.D."/>
            <person name="Virtaneva K."/>
            <person name="Barbian K."/>
            <person name="Babar A."/>
            <person name="Rosenke K."/>
        </authorList>
    </citation>
    <scope>NUCLEOTIDE SEQUENCE</scope>
    <source>
        <strain evidence="2">Nono1</strain>
    </source>
</reference>
<evidence type="ECO:0000313" key="2">
    <source>
        <dbReference type="EMBL" id="SBP00292.1"/>
    </source>
</evidence>
<dbReference type="EMBL" id="LT559118">
    <property type="protein sequence ID" value="SBP00292.1"/>
    <property type="molecule type" value="Genomic_DNA"/>
</dbReference>
<sequence length="38" mass="4492">MKRQRRYLAKRRNRWTVLGDRPSGRVGAVDRSSRAPTH</sequence>
<dbReference type="AlphaFoldDB" id="A0A1M4EN65"/>